<dbReference type="SUPFAM" id="SSF56784">
    <property type="entry name" value="HAD-like"/>
    <property type="match status" value="1"/>
</dbReference>
<protein>
    <submittedName>
        <fullName evidence="1">HAD family phosphatase</fullName>
    </submittedName>
</protein>
<gene>
    <name evidence="1" type="ORF">H9981_04890</name>
</gene>
<dbReference type="CDD" id="cd02603">
    <property type="entry name" value="HAD_sEH-N_like"/>
    <property type="match status" value="1"/>
</dbReference>
<dbReference type="SFLD" id="SFLDS00003">
    <property type="entry name" value="Haloacid_Dehalogenase"/>
    <property type="match status" value="1"/>
</dbReference>
<proteinExistence type="predicted"/>
<evidence type="ECO:0000313" key="2">
    <source>
        <dbReference type="Proteomes" id="UP000824243"/>
    </source>
</evidence>
<dbReference type="NCBIfam" id="TIGR01509">
    <property type="entry name" value="HAD-SF-IA-v3"/>
    <property type="match status" value="1"/>
</dbReference>
<dbReference type="Gene3D" id="3.40.50.1000">
    <property type="entry name" value="HAD superfamily/HAD-like"/>
    <property type="match status" value="1"/>
</dbReference>
<dbReference type="Proteomes" id="UP000824243">
    <property type="component" value="Unassembled WGS sequence"/>
</dbReference>
<name>A0A9D1VX29_9FIRM</name>
<reference evidence="1" key="1">
    <citation type="journal article" date="2021" name="PeerJ">
        <title>Extensive microbial diversity within the chicken gut microbiome revealed by metagenomics and culture.</title>
        <authorList>
            <person name="Gilroy R."/>
            <person name="Ravi A."/>
            <person name="Getino M."/>
            <person name="Pursley I."/>
            <person name="Horton D.L."/>
            <person name="Alikhan N.F."/>
            <person name="Baker D."/>
            <person name="Gharbi K."/>
            <person name="Hall N."/>
            <person name="Watson M."/>
            <person name="Adriaenssens E.M."/>
            <person name="Foster-Nyarko E."/>
            <person name="Jarju S."/>
            <person name="Secka A."/>
            <person name="Antonio M."/>
            <person name="Oren A."/>
            <person name="Chaudhuri R.R."/>
            <person name="La Ragione R."/>
            <person name="Hildebrand F."/>
            <person name="Pallen M.J."/>
        </authorList>
    </citation>
    <scope>NUCLEOTIDE SEQUENCE</scope>
    <source>
        <strain evidence="1">ChiSjej5B23-15282</strain>
    </source>
</reference>
<dbReference type="SFLD" id="SFLDG01129">
    <property type="entry name" value="C1.5:_HAD__Beta-PGM__Phosphata"/>
    <property type="match status" value="1"/>
</dbReference>
<dbReference type="InterPro" id="IPR023198">
    <property type="entry name" value="PGP-like_dom2"/>
</dbReference>
<dbReference type="PANTHER" id="PTHR43611:SF3">
    <property type="entry name" value="FLAVIN MONONUCLEOTIDE HYDROLASE 1, CHLOROPLATIC"/>
    <property type="match status" value="1"/>
</dbReference>
<sequence>MKYKNVVFDFGNVIGRFDGRYMLEQFCQSPKDCDLLMPVVYARWPELDKGTIGYEEYVEHTVSAVPARLEETVRSFFRGWPDLVSPIPDTAELIGELCGRKVPVYLLSNAPTYFADWASGCEMLRKFSGTVFSAPLKMAKPDPQIYRYLFETFSLKPEECFFIDDLEENVRAGRALGMDGIVFKGNIREVKTALGMM</sequence>
<dbReference type="EMBL" id="DXFA01000089">
    <property type="protein sequence ID" value="HIX48334.1"/>
    <property type="molecule type" value="Genomic_DNA"/>
</dbReference>
<accession>A0A9D1VX29</accession>
<dbReference type="Gene3D" id="1.10.150.240">
    <property type="entry name" value="Putative phosphatase, domain 2"/>
    <property type="match status" value="1"/>
</dbReference>
<evidence type="ECO:0000313" key="1">
    <source>
        <dbReference type="EMBL" id="HIX48334.1"/>
    </source>
</evidence>
<organism evidence="1 2">
    <name type="scientific">Candidatus Mediterraneibacter caccavium</name>
    <dbReference type="NCBI Taxonomy" id="2838661"/>
    <lineage>
        <taxon>Bacteria</taxon>
        <taxon>Bacillati</taxon>
        <taxon>Bacillota</taxon>
        <taxon>Clostridia</taxon>
        <taxon>Lachnospirales</taxon>
        <taxon>Lachnospiraceae</taxon>
        <taxon>Mediterraneibacter</taxon>
    </lineage>
</organism>
<dbReference type="PRINTS" id="PR00413">
    <property type="entry name" value="HADHALOGNASE"/>
</dbReference>
<dbReference type="PANTHER" id="PTHR43611">
    <property type="entry name" value="ALPHA-D-GLUCOSE 1-PHOSPHATE PHOSPHATASE"/>
    <property type="match status" value="1"/>
</dbReference>
<dbReference type="AlphaFoldDB" id="A0A9D1VX29"/>
<dbReference type="InterPro" id="IPR036412">
    <property type="entry name" value="HAD-like_sf"/>
</dbReference>
<dbReference type="InterPro" id="IPR006439">
    <property type="entry name" value="HAD-SF_hydro_IA"/>
</dbReference>
<dbReference type="InterPro" id="IPR023214">
    <property type="entry name" value="HAD_sf"/>
</dbReference>
<reference evidence="1" key="2">
    <citation type="submission" date="2021-04" db="EMBL/GenBank/DDBJ databases">
        <authorList>
            <person name="Gilroy R."/>
        </authorList>
    </citation>
    <scope>NUCLEOTIDE SEQUENCE</scope>
    <source>
        <strain evidence="1">ChiSjej5B23-15282</strain>
    </source>
</reference>
<dbReference type="Pfam" id="PF00702">
    <property type="entry name" value="Hydrolase"/>
    <property type="match status" value="1"/>
</dbReference>
<comment type="caution">
    <text evidence="1">The sequence shown here is derived from an EMBL/GenBank/DDBJ whole genome shotgun (WGS) entry which is preliminary data.</text>
</comment>